<organism evidence="2">
    <name type="scientific">Micrurus carvalhoi</name>
    <dbReference type="NCBI Taxonomy" id="3147026"/>
    <lineage>
        <taxon>Eukaryota</taxon>
        <taxon>Metazoa</taxon>
        <taxon>Chordata</taxon>
        <taxon>Craniata</taxon>
        <taxon>Vertebrata</taxon>
        <taxon>Euteleostomi</taxon>
        <taxon>Lepidosauria</taxon>
        <taxon>Squamata</taxon>
        <taxon>Bifurcata</taxon>
        <taxon>Unidentata</taxon>
        <taxon>Episquamata</taxon>
        <taxon>Toxicofera</taxon>
        <taxon>Serpentes</taxon>
        <taxon>Colubroidea</taxon>
        <taxon>Elapidae</taxon>
        <taxon>Elapinae</taxon>
        <taxon>Micrurus</taxon>
    </lineage>
</organism>
<protein>
    <submittedName>
        <fullName evidence="2">Uncharacterized protein</fullName>
    </submittedName>
</protein>
<feature type="compositionally biased region" description="Basic and acidic residues" evidence="1">
    <location>
        <begin position="69"/>
        <end position="84"/>
    </location>
</feature>
<reference evidence="2" key="2">
    <citation type="submission" date="2017-12" db="EMBL/GenBank/DDBJ databases">
        <title>Coralsnake Venomics: Analyses of Venom Gland Transcriptomes and Proteomes of Six Brazilian Taxa.</title>
        <authorList>
            <person name="Aird S.D."/>
            <person name="Jorge da Silva N."/>
            <person name="Qiu L."/>
            <person name="Villar-Briones A."/>
            <person name="Aparecida-Saddi V."/>
            <person name="Campos-Telles M.P."/>
            <person name="Grau M."/>
            <person name="Mikheyev A.S."/>
        </authorList>
    </citation>
    <scope>NUCLEOTIDE SEQUENCE</scope>
    <source>
        <tissue evidence="2">Venom_gland</tissue>
    </source>
</reference>
<sequence length="134" mass="14539">MQLENVEASGSVQSSTADQNKVVYSAIRHIHDKLDSGTLAHPHLPQHPGSAEDGDKSSVVGRVHPGSKSKADLKFSRSLSKSDSDLLTTSPTEDDTMGSRSESLSNCSTGKKRLEKSPSFASEWDEVRPSWIIF</sequence>
<dbReference type="EMBL" id="IACI01039365">
    <property type="protein sequence ID" value="LAA22175.1"/>
    <property type="molecule type" value="Transcribed_RNA"/>
</dbReference>
<dbReference type="AlphaFoldDB" id="A0A2H6N4I5"/>
<evidence type="ECO:0000256" key="1">
    <source>
        <dbReference type="SAM" id="MobiDB-lite"/>
    </source>
</evidence>
<evidence type="ECO:0000313" key="2">
    <source>
        <dbReference type="EMBL" id="LAA22175.1"/>
    </source>
</evidence>
<reference evidence="2" key="1">
    <citation type="submission" date="2017-07" db="EMBL/GenBank/DDBJ databases">
        <authorList>
            <person name="Mikheyev A."/>
            <person name="Grau M."/>
        </authorList>
    </citation>
    <scope>NUCLEOTIDE SEQUENCE</scope>
    <source>
        <tissue evidence="2">Venom_gland</tissue>
    </source>
</reference>
<feature type="region of interest" description="Disordered" evidence="1">
    <location>
        <begin position="34"/>
        <end position="120"/>
    </location>
</feature>
<proteinExistence type="predicted"/>
<name>A0A2H6N4I5_9SAUR</name>
<accession>A0A2H6N4I5</accession>
<feature type="compositionally biased region" description="Polar residues" evidence="1">
    <location>
        <begin position="98"/>
        <end position="109"/>
    </location>
</feature>